<dbReference type="SUPFAM" id="SSF47240">
    <property type="entry name" value="Ferritin-like"/>
    <property type="match status" value="1"/>
</dbReference>
<dbReference type="RefSeq" id="WP_015616387.1">
    <property type="nucleotide sequence ID" value="NC_021182.1"/>
</dbReference>
<dbReference type="PATRIC" id="fig|86416.3.peg.3286"/>
<name>R4K8S6_CLOPA</name>
<protein>
    <submittedName>
        <fullName evidence="1">Rubrerythrin</fullName>
    </submittedName>
</protein>
<keyword evidence="2" id="KW-1185">Reference proteome</keyword>
<sequence length="186" mass="21440">MNRIKCMVCGMDINEKNFYINSSAFLEKNKEDRIIYCPFCGVSEIYLSNNGETYNVDSKLLDKNALRIIDHAVKLEIFNGDFYKKASEMAESSEVKEIFTALSKIEMLHAKIHFRIGGFSEFPKLTEMNYDKYNTDKALLGAAAIREKHAVTYYDKYKGEIKDKTVTNIFEALCQVEKEHIILTSK</sequence>
<dbReference type="eggNOG" id="COG1633">
    <property type="taxonomic scope" value="Bacteria"/>
</dbReference>
<dbReference type="AlphaFoldDB" id="R4K8S6"/>
<dbReference type="Pfam" id="PF13668">
    <property type="entry name" value="Ferritin_2"/>
    <property type="match status" value="1"/>
</dbReference>
<evidence type="ECO:0000313" key="2">
    <source>
        <dbReference type="Proteomes" id="UP000013523"/>
    </source>
</evidence>
<dbReference type="InterPro" id="IPR009078">
    <property type="entry name" value="Ferritin-like_SF"/>
</dbReference>
<reference evidence="1 2" key="1">
    <citation type="submission" date="2012-01" db="EMBL/GenBank/DDBJ databases">
        <title>Complete sequence of chromosome of Clostridium pasteurianum BC1.</title>
        <authorList>
            <consortium name="US DOE Joint Genome Institute"/>
            <person name="Lucas S."/>
            <person name="Han J."/>
            <person name="Lapidus A."/>
            <person name="Cheng J.-F."/>
            <person name="Goodwin L."/>
            <person name="Pitluck S."/>
            <person name="Peters L."/>
            <person name="Mikhailova N."/>
            <person name="Teshima H."/>
            <person name="Detter J.C."/>
            <person name="Han C."/>
            <person name="Tapia R."/>
            <person name="Land M."/>
            <person name="Hauser L."/>
            <person name="Kyrpides N."/>
            <person name="Ivanova N."/>
            <person name="Pagani I."/>
            <person name="Dunn J."/>
            <person name="Taghavi S."/>
            <person name="Francis A."/>
            <person name="van der Lelie D."/>
            <person name="Woyke T."/>
        </authorList>
    </citation>
    <scope>NUCLEOTIDE SEQUENCE [LARGE SCALE GENOMIC DNA]</scope>
    <source>
        <strain evidence="1 2">BC1</strain>
    </source>
</reference>
<dbReference type="STRING" id="86416.Clopa_3298"/>
<dbReference type="InterPro" id="IPR012347">
    <property type="entry name" value="Ferritin-like"/>
</dbReference>
<evidence type="ECO:0000313" key="1">
    <source>
        <dbReference type="EMBL" id="AGK98101.1"/>
    </source>
</evidence>
<proteinExistence type="predicted"/>
<dbReference type="KEGG" id="cpas:Clopa_3298"/>
<dbReference type="EMBL" id="CP003261">
    <property type="protein sequence ID" value="AGK98101.1"/>
    <property type="molecule type" value="Genomic_DNA"/>
</dbReference>
<dbReference type="HOGENOM" id="CLU_1452121_0_0_9"/>
<organism evidence="1 2">
    <name type="scientific">Clostridium pasteurianum BC1</name>
    <dbReference type="NCBI Taxonomy" id="86416"/>
    <lineage>
        <taxon>Bacteria</taxon>
        <taxon>Bacillati</taxon>
        <taxon>Bacillota</taxon>
        <taxon>Clostridia</taxon>
        <taxon>Eubacteriales</taxon>
        <taxon>Clostridiaceae</taxon>
        <taxon>Clostridium</taxon>
    </lineage>
</organism>
<gene>
    <name evidence="1" type="ORF">Clopa_3298</name>
</gene>
<accession>R4K8S6</accession>
<dbReference type="Proteomes" id="UP000013523">
    <property type="component" value="Chromosome"/>
</dbReference>
<dbReference type="Gene3D" id="1.20.1260.10">
    <property type="match status" value="2"/>
</dbReference>
<dbReference type="OrthoDB" id="1926194at2"/>